<comment type="caution">
    <text evidence="1">The sequence shown here is derived from an EMBL/GenBank/DDBJ whole genome shotgun (WGS) entry which is preliminary data.</text>
</comment>
<dbReference type="SUPFAM" id="SSF57938">
    <property type="entry name" value="DnaJ/Hsp40 cysteine-rich domain"/>
    <property type="match status" value="1"/>
</dbReference>
<dbReference type="EMBL" id="DAAMGE010000012">
    <property type="protein sequence ID" value="HAC6541962.1"/>
    <property type="molecule type" value="Genomic_DNA"/>
</dbReference>
<evidence type="ECO:0008006" key="2">
    <source>
        <dbReference type="Google" id="ProtNLM"/>
    </source>
</evidence>
<accession>A0A701Y4D7</accession>
<reference evidence="1" key="2">
    <citation type="submission" date="2018-07" db="EMBL/GenBank/DDBJ databases">
        <authorList>
            <consortium name="NCBI Pathogen Detection Project"/>
        </authorList>
    </citation>
    <scope>NUCLEOTIDE SEQUENCE</scope>
    <source>
        <strain evidence="1">3749-68</strain>
    </source>
</reference>
<gene>
    <name evidence="1" type="ORF">G0B47_11880</name>
</gene>
<organism evidence="1">
    <name type="scientific">Salmonella enterica subsp. salamae serovar 48:d:z6</name>
    <dbReference type="NCBI Taxonomy" id="1151170"/>
    <lineage>
        <taxon>Bacteria</taxon>
        <taxon>Pseudomonadati</taxon>
        <taxon>Pseudomonadota</taxon>
        <taxon>Gammaproteobacteria</taxon>
        <taxon>Enterobacterales</taxon>
        <taxon>Enterobacteriaceae</taxon>
        <taxon>Salmonella</taxon>
    </lineage>
</organism>
<proteinExistence type="predicted"/>
<dbReference type="Gene3D" id="6.20.20.10">
    <property type="match status" value="1"/>
</dbReference>
<dbReference type="InterPro" id="IPR036410">
    <property type="entry name" value="HSP_DnaJ_Cys-rich_dom_sf"/>
</dbReference>
<dbReference type="AlphaFoldDB" id="A0A701Y4D7"/>
<reference evidence="1" key="1">
    <citation type="journal article" date="2018" name="Genome Biol.">
        <title>SKESA: strategic k-mer extension for scrupulous assemblies.</title>
        <authorList>
            <person name="Souvorov A."/>
            <person name="Agarwala R."/>
            <person name="Lipman D.J."/>
        </authorList>
    </citation>
    <scope>NUCLEOTIDE SEQUENCE</scope>
    <source>
        <strain evidence="1">3749-68</strain>
    </source>
</reference>
<sequence>MAQVQCPACKGSGKEVAFHNTDSDYRKHFSSQDTCTICNGSGKASTEEAAKIEKRHQFWDKILSN</sequence>
<name>A0A701Y4D7_SALER</name>
<protein>
    <recommendedName>
        <fullName evidence="2">Molecular chaperone DnaJ</fullName>
    </recommendedName>
</protein>
<evidence type="ECO:0000313" key="1">
    <source>
        <dbReference type="EMBL" id="HAC6541962.1"/>
    </source>
</evidence>